<keyword evidence="3" id="KW-0732">Signal</keyword>
<dbReference type="GO" id="GO:0042597">
    <property type="term" value="C:periplasmic space"/>
    <property type="evidence" value="ECO:0007669"/>
    <property type="project" value="UniProtKB-SubCell"/>
</dbReference>
<comment type="subcellular location">
    <subcellularLocation>
        <location evidence="1">Periplasm</location>
    </subcellularLocation>
</comment>
<dbReference type="InterPro" id="IPR006311">
    <property type="entry name" value="TAT_signal"/>
</dbReference>
<comment type="caution">
    <text evidence="5">The sequence shown here is derived from an EMBL/GenBank/DDBJ whole genome shotgun (WGS) entry which is preliminary data.</text>
</comment>
<evidence type="ECO:0000256" key="2">
    <source>
        <dbReference type="ARBA" id="ARBA00022448"/>
    </source>
</evidence>
<dbReference type="GO" id="GO:0015846">
    <property type="term" value="P:polyamine transport"/>
    <property type="evidence" value="ECO:0007669"/>
    <property type="project" value="InterPro"/>
</dbReference>
<reference evidence="5 6" key="1">
    <citation type="submission" date="2020-08" db="EMBL/GenBank/DDBJ databases">
        <title>Genomic Encyclopedia of Type Strains, Phase IV (KMG-IV): sequencing the most valuable type-strain genomes for metagenomic binning, comparative biology and taxonomic classification.</title>
        <authorList>
            <person name="Goeker M."/>
        </authorList>
    </citation>
    <scope>NUCLEOTIDE SEQUENCE [LARGE SCALE GENOMIC DNA]</scope>
    <source>
        <strain evidence="5 6">DSM 5895</strain>
    </source>
</reference>
<accession>A0A839Z6G4</accession>
<evidence type="ECO:0000313" key="6">
    <source>
        <dbReference type="Proteomes" id="UP000533469"/>
    </source>
</evidence>
<evidence type="ECO:0000313" key="5">
    <source>
        <dbReference type="EMBL" id="MBB3771279.1"/>
    </source>
</evidence>
<dbReference type="GO" id="GO:0019808">
    <property type="term" value="F:polyamine binding"/>
    <property type="evidence" value="ECO:0007669"/>
    <property type="project" value="InterPro"/>
</dbReference>
<dbReference type="NCBIfam" id="TIGR01409">
    <property type="entry name" value="TAT_signal_seq"/>
    <property type="match status" value="1"/>
</dbReference>
<dbReference type="InterPro" id="IPR019546">
    <property type="entry name" value="TAT_signal_bac_arc"/>
</dbReference>
<dbReference type="InterPro" id="IPR001188">
    <property type="entry name" value="Sperm_putr-bd"/>
</dbReference>
<dbReference type="PANTHER" id="PTHR30222:SF17">
    <property type="entry name" value="SPERMIDINE_PUTRESCINE-BINDING PERIPLASMIC PROTEIN"/>
    <property type="match status" value="1"/>
</dbReference>
<dbReference type="PANTHER" id="PTHR30222">
    <property type="entry name" value="SPERMIDINE/PUTRESCINE-BINDING PERIPLASMIC PROTEIN"/>
    <property type="match status" value="1"/>
</dbReference>
<dbReference type="Gene3D" id="3.40.190.10">
    <property type="entry name" value="Periplasmic binding protein-like II"/>
    <property type="match status" value="2"/>
</dbReference>
<dbReference type="RefSeq" id="WP_183189450.1">
    <property type="nucleotide sequence ID" value="NZ_JACICD010000003.1"/>
</dbReference>
<keyword evidence="4" id="KW-0574">Periplasm</keyword>
<organism evidence="5 6">
    <name type="scientific">Ancylobacter tetraedralis</name>
    <dbReference type="NCBI Taxonomy" id="217068"/>
    <lineage>
        <taxon>Bacteria</taxon>
        <taxon>Pseudomonadati</taxon>
        <taxon>Pseudomonadota</taxon>
        <taxon>Alphaproteobacteria</taxon>
        <taxon>Hyphomicrobiales</taxon>
        <taxon>Xanthobacteraceae</taxon>
        <taxon>Ancylobacter</taxon>
    </lineage>
</organism>
<sequence>MKQSRREFLTLLGAGTAALSGLSATSRPARAAGTVTVLNWQGYGTDEKWALEAFRKATGIEVVNDYFNAESEMITKLRTNPGVYDVVLINSARTQQAMADDLLDAVDLAKIPNAAGLVPKLRDNAAFTVDGKHYGVAWLWGMNSLAIRDGRALPESYGALADPAYKNKVAMYDDAVTAIALGAFMTGQDMNAPKDLKPIGDWLKSLKPNIKTLWSSEDQWNKGFAAGEFDLSVYWSGASVRSQRNFKLPVTFVVPKEGAVGWLDTLAIPASSTNKTNAEAFINYMISPDFYHEWATKIGAPASANALAMDRLPADDLNRRVHAAQYLETMTLMAPLPDDRRESFNNLWQEVKAYYAG</sequence>
<dbReference type="SUPFAM" id="SSF53850">
    <property type="entry name" value="Periplasmic binding protein-like II"/>
    <property type="match status" value="1"/>
</dbReference>
<dbReference type="InterPro" id="IPR006059">
    <property type="entry name" value="SBP"/>
</dbReference>
<dbReference type="PROSITE" id="PS51318">
    <property type="entry name" value="TAT"/>
    <property type="match status" value="1"/>
</dbReference>
<keyword evidence="2" id="KW-0813">Transport</keyword>
<evidence type="ECO:0000256" key="4">
    <source>
        <dbReference type="ARBA" id="ARBA00022764"/>
    </source>
</evidence>
<dbReference type="PRINTS" id="PR00909">
    <property type="entry name" value="SPERMDNBNDNG"/>
</dbReference>
<dbReference type="Pfam" id="PF13416">
    <property type="entry name" value="SBP_bac_8"/>
    <property type="match status" value="1"/>
</dbReference>
<dbReference type="EMBL" id="JACICD010000003">
    <property type="protein sequence ID" value="MBB3771279.1"/>
    <property type="molecule type" value="Genomic_DNA"/>
</dbReference>
<keyword evidence="6" id="KW-1185">Reference proteome</keyword>
<dbReference type="AlphaFoldDB" id="A0A839Z6G4"/>
<name>A0A839Z6G4_9HYPH</name>
<protein>
    <submittedName>
        <fullName evidence="5">Spermidine/putrescine transport system substrate-binding protein</fullName>
    </submittedName>
</protein>
<dbReference type="Proteomes" id="UP000533469">
    <property type="component" value="Unassembled WGS sequence"/>
</dbReference>
<gene>
    <name evidence="5" type="ORF">FHS55_001878</name>
</gene>
<proteinExistence type="predicted"/>
<evidence type="ECO:0000256" key="3">
    <source>
        <dbReference type="ARBA" id="ARBA00022729"/>
    </source>
</evidence>
<evidence type="ECO:0000256" key="1">
    <source>
        <dbReference type="ARBA" id="ARBA00004418"/>
    </source>
</evidence>